<dbReference type="Proteomes" id="UP001634007">
    <property type="component" value="Unassembled WGS sequence"/>
</dbReference>
<evidence type="ECO:0000256" key="2">
    <source>
        <dbReference type="ARBA" id="ARBA00022679"/>
    </source>
</evidence>
<feature type="domain" description="O-methyltransferase C-terminal" evidence="5">
    <location>
        <begin position="135"/>
        <end position="180"/>
    </location>
</feature>
<name>A0ABD3JJH9_EUCGL</name>
<dbReference type="FunFam" id="1.10.10.10:FF:000357">
    <property type="entry name" value="Caffeic acid 3-O-methyltransferase"/>
    <property type="match status" value="1"/>
</dbReference>
<dbReference type="InterPro" id="IPR001077">
    <property type="entry name" value="COMT_C"/>
</dbReference>
<dbReference type="Pfam" id="PF00891">
    <property type="entry name" value="Methyltransf_2"/>
    <property type="match status" value="2"/>
</dbReference>
<gene>
    <name evidence="7" type="ORF">ACJRO7_029509</name>
</gene>
<dbReference type="GO" id="GO:0008168">
    <property type="term" value="F:methyltransferase activity"/>
    <property type="evidence" value="ECO:0007669"/>
    <property type="project" value="UniProtKB-KW"/>
</dbReference>
<evidence type="ECO:0000313" key="7">
    <source>
        <dbReference type="EMBL" id="KAL3724346.1"/>
    </source>
</evidence>
<evidence type="ECO:0000259" key="6">
    <source>
        <dbReference type="Pfam" id="PF08100"/>
    </source>
</evidence>
<dbReference type="PANTHER" id="PTHR11746">
    <property type="entry name" value="O-METHYLTRANSFERASE"/>
    <property type="match status" value="1"/>
</dbReference>
<dbReference type="InterPro" id="IPR036388">
    <property type="entry name" value="WH-like_DNA-bd_sf"/>
</dbReference>
<dbReference type="PIRSF" id="PIRSF005739">
    <property type="entry name" value="O-mtase"/>
    <property type="match status" value="1"/>
</dbReference>
<keyword evidence="8" id="KW-1185">Reference proteome</keyword>
<dbReference type="InterPro" id="IPR016461">
    <property type="entry name" value="COMT-like"/>
</dbReference>
<dbReference type="InterPro" id="IPR036390">
    <property type="entry name" value="WH_DNA-bd_sf"/>
</dbReference>
<dbReference type="Gene3D" id="1.10.10.10">
    <property type="entry name" value="Winged helix-like DNA-binding domain superfamily/Winged helix DNA-binding domain"/>
    <property type="match status" value="1"/>
</dbReference>
<keyword evidence="1" id="KW-0489">Methyltransferase</keyword>
<feature type="domain" description="O-methyltransferase dimerisation" evidence="6">
    <location>
        <begin position="26"/>
        <end position="113"/>
    </location>
</feature>
<dbReference type="Gene3D" id="3.40.50.150">
    <property type="entry name" value="Vaccinia Virus protein VP39"/>
    <property type="match status" value="1"/>
</dbReference>
<dbReference type="SUPFAM" id="SSF53335">
    <property type="entry name" value="S-adenosyl-L-methionine-dependent methyltransferases"/>
    <property type="match status" value="1"/>
</dbReference>
<feature type="active site" description="Proton acceptor" evidence="4">
    <location>
        <position position="284"/>
    </location>
</feature>
<evidence type="ECO:0000256" key="4">
    <source>
        <dbReference type="PIRSR" id="PIRSR005739-1"/>
    </source>
</evidence>
<dbReference type="InterPro" id="IPR029063">
    <property type="entry name" value="SAM-dependent_MTases_sf"/>
</dbReference>
<reference evidence="7 8" key="1">
    <citation type="submission" date="2024-11" db="EMBL/GenBank/DDBJ databases">
        <title>Chromosome-level genome assembly of Eucalyptus globulus Labill. provides insights into its genome evolution.</title>
        <authorList>
            <person name="Li X."/>
        </authorList>
    </citation>
    <scope>NUCLEOTIDE SEQUENCE [LARGE SCALE GENOMIC DNA]</scope>
    <source>
        <strain evidence="7">CL2024</strain>
        <tissue evidence="7">Fresh tender leaves</tissue>
    </source>
</reference>
<dbReference type="GO" id="GO:0032259">
    <property type="term" value="P:methylation"/>
    <property type="evidence" value="ECO:0007669"/>
    <property type="project" value="UniProtKB-KW"/>
</dbReference>
<dbReference type="Pfam" id="PF08100">
    <property type="entry name" value="Dimerisation"/>
    <property type="match status" value="1"/>
</dbReference>
<dbReference type="InterPro" id="IPR012967">
    <property type="entry name" value="COMT_dimerisation"/>
</dbReference>
<evidence type="ECO:0000259" key="5">
    <source>
        <dbReference type="Pfam" id="PF00891"/>
    </source>
</evidence>
<keyword evidence="3" id="KW-0949">S-adenosyl-L-methionine</keyword>
<dbReference type="EMBL" id="JBJKBG010000008">
    <property type="protein sequence ID" value="KAL3724346.1"/>
    <property type="molecule type" value="Genomic_DNA"/>
</dbReference>
<sequence>MSSEEAPAITISHEDEDILKAFEIPSMVFVPMVLKGALELGILELLAKCGQLSPLDIAARLPIDNPATPDMINRLLRLLASYSILSCTLVEDKGGPPPQRLYGLGPRSKFFLDNNGASAAPTHVLGQDKTLLESWHCLKDAVKEGGAAPFTRRHGMNLFDYMGRDPRFNDLFNKSMTSLNTFFLFLFPGTIFKQKHNQTRPNMPKIAQHYSGFSKAKTVVDLGGGVGETLKIILSKNPHIRGINYDLPHVIATAPPIPGITHVGGDILKAVPKADVHFLKSVLHCGDDEFCVKVLKNCWEALPPTGKVVIVDEVTPEYPGTDDVSQTTFLMDLSMLRTAPGGRTRTQREFADLARASGFHAPKYVLRVYSLG</sequence>
<proteinExistence type="predicted"/>
<dbReference type="CDD" id="cd02440">
    <property type="entry name" value="AdoMet_MTases"/>
    <property type="match status" value="1"/>
</dbReference>
<dbReference type="SUPFAM" id="SSF46785">
    <property type="entry name" value="Winged helix' DNA-binding domain"/>
    <property type="match status" value="1"/>
</dbReference>
<protein>
    <submittedName>
        <fullName evidence="7">Uncharacterized protein</fullName>
    </submittedName>
</protein>
<evidence type="ECO:0000256" key="1">
    <source>
        <dbReference type="ARBA" id="ARBA00022603"/>
    </source>
</evidence>
<comment type="caution">
    <text evidence="7">The sequence shown here is derived from an EMBL/GenBank/DDBJ whole genome shotgun (WGS) entry which is preliminary data.</text>
</comment>
<evidence type="ECO:0000313" key="8">
    <source>
        <dbReference type="Proteomes" id="UP001634007"/>
    </source>
</evidence>
<evidence type="ECO:0000256" key="3">
    <source>
        <dbReference type="ARBA" id="ARBA00022691"/>
    </source>
</evidence>
<dbReference type="AlphaFoldDB" id="A0ABD3JJH9"/>
<organism evidence="7 8">
    <name type="scientific">Eucalyptus globulus</name>
    <name type="common">Tasmanian blue gum</name>
    <dbReference type="NCBI Taxonomy" id="34317"/>
    <lineage>
        <taxon>Eukaryota</taxon>
        <taxon>Viridiplantae</taxon>
        <taxon>Streptophyta</taxon>
        <taxon>Embryophyta</taxon>
        <taxon>Tracheophyta</taxon>
        <taxon>Spermatophyta</taxon>
        <taxon>Magnoliopsida</taxon>
        <taxon>eudicotyledons</taxon>
        <taxon>Gunneridae</taxon>
        <taxon>Pentapetalae</taxon>
        <taxon>rosids</taxon>
        <taxon>malvids</taxon>
        <taxon>Myrtales</taxon>
        <taxon>Myrtaceae</taxon>
        <taxon>Myrtoideae</taxon>
        <taxon>Eucalypteae</taxon>
        <taxon>Eucalyptus</taxon>
    </lineage>
</organism>
<accession>A0ABD3JJH9</accession>
<dbReference type="PROSITE" id="PS51683">
    <property type="entry name" value="SAM_OMT_II"/>
    <property type="match status" value="1"/>
</dbReference>
<keyword evidence="2" id="KW-0808">Transferase</keyword>
<feature type="domain" description="O-methyltransferase C-terminal" evidence="5">
    <location>
        <begin position="203"/>
        <end position="359"/>
    </location>
</feature>